<dbReference type="PANTHER" id="PTHR10151">
    <property type="entry name" value="ECTONUCLEOTIDE PYROPHOSPHATASE/PHOSPHODIESTERASE"/>
    <property type="match status" value="1"/>
</dbReference>
<comment type="catalytic activity">
    <reaction evidence="24">
        <text>a 1-O-alkyl-sn-glycero-3-phosphocholine + H2O = a 1-O-alkyl-sn-glycerol + phosphocholine + H(+)</text>
        <dbReference type="Rhea" id="RHEA:36083"/>
        <dbReference type="ChEBI" id="CHEBI:15377"/>
        <dbReference type="ChEBI" id="CHEBI:15378"/>
        <dbReference type="ChEBI" id="CHEBI:15850"/>
        <dbReference type="ChEBI" id="CHEBI:30909"/>
        <dbReference type="ChEBI" id="CHEBI:295975"/>
    </reaction>
    <physiologicalReaction direction="left-to-right" evidence="24">
        <dbReference type="Rhea" id="RHEA:36084"/>
    </physiologicalReaction>
</comment>
<evidence type="ECO:0000256" key="28">
    <source>
        <dbReference type="ARBA" id="ARBA00048234"/>
    </source>
</evidence>
<comment type="similarity">
    <text evidence="3">Belongs to the nucleotide pyrophosphatase/phosphodiesterase family.</text>
</comment>
<evidence type="ECO:0000256" key="16">
    <source>
        <dbReference type="ARBA" id="ARBA00023180"/>
    </source>
</evidence>
<keyword evidence="17" id="KW-0449">Lipoprotein</keyword>
<evidence type="ECO:0000256" key="6">
    <source>
        <dbReference type="ARBA" id="ARBA00022553"/>
    </source>
</evidence>
<keyword evidence="15" id="KW-1015">Disulfide bond</keyword>
<keyword evidence="6" id="KW-0597">Phosphoprotein</keyword>
<comment type="cofactor">
    <cofactor evidence="1">
        <name>Zn(2+)</name>
        <dbReference type="ChEBI" id="CHEBI:29105"/>
    </cofactor>
</comment>
<comment type="catalytic activity">
    <reaction evidence="30">
        <text>1-(9Z,12Z)-octadecadienoyl-sn-glycero-3-phosphocholine + H2O = 1-(9Z,12Z-octadecadienoyl)-sn-glycerol + phosphocholine + H(+)</text>
        <dbReference type="Rhea" id="RHEA:41115"/>
        <dbReference type="ChEBI" id="CHEBI:15377"/>
        <dbReference type="ChEBI" id="CHEBI:15378"/>
        <dbReference type="ChEBI" id="CHEBI:28733"/>
        <dbReference type="ChEBI" id="CHEBI:75561"/>
        <dbReference type="ChEBI" id="CHEBI:295975"/>
    </reaction>
    <physiologicalReaction direction="left-to-right" evidence="30">
        <dbReference type="Rhea" id="RHEA:41116"/>
    </physiologicalReaction>
</comment>
<dbReference type="EC" id="3.1.4.38" evidence="4"/>
<dbReference type="Pfam" id="PF01663">
    <property type="entry name" value="Phosphodiest"/>
    <property type="match status" value="1"/>
</dbReference>
<comment type="catalytic activity">
    <reaction evidence="22">
        <text>1-(9Z-octadecenoyl)-sn-glycero-3-phosphocholine + H2O = 1-(9Z-octadecenoyl)-sn-glycerol + phosphocholine + H(+)</text>
        <dbReference type="Rhea" id="RHEA:41091"/>
        <dbReference type="ChEBI" id="CHEBI:15377"/>
        <dbReference type="ChEBI" id="CHEBI:15378"/>
        <dbReference type="ChEBI" id="CHEBI:28610"/>
        <dbReference type="ChEBI" id="CHEBI:75757"/>
        <dbReference type="ChEBI" id="CHEBI:295975"/>
    </reaction>
    <physiologicalReaction direction="left-to-right" evidence="22">
        <dbReference type="Rhea" id="RHEA:41092"/>
    </physiologicalReaction>
</comment>
<comment type="function">
    <text evidence="20">Choline-specific glycerophosphodiesterase that hydrolyzes glycerophosphocholine (GPC) and lysophosphatidylcholine (LPC) and contributes to supplying choline to the cells. Has a preference for LPC with short (12:0 and 14:0) or polyunsaturated (18:2 and 20:4) fatty acids. In vitro, hydrolyzes only choline-containing lysophospholipids, such as sphingosylphosphorylcholine (SPC), platelet-activating factor (PAF) and lysoPAF, but not other lysophospholipids.</text>
</comment>
<dbReference type="GO" id="GO:0098552">
    <property type="term" value="C:side of membrane"/>
    <property type="evidence" value="ECO:0007669"/>
    <property type="project" value="UniProtKB-KW"/>
</dbReference>
<dbReference type="OrthoDB" id="415411at2759"/>
<gene>
    <name evidence="33" type="ORF">AVEN_60141_1</name>
</gene>
<keyword evidence="16" id="KW-0325">Glycoprotein</keyword>
<comment type="catalytic activity">
    <reaction evidence="21">
        <text>1-dodecanoyl-sn-glycero-3-phosphocholine + H2O = 1-dodecanoyl-sn-glycerol + phosphocholine + H(+)</text>
        <dbReference type="Rhea" id="RHEA:41127"/>
        <dbReference type="ChEBI" id="CHEBI:15377"/>
        <dbReference type="ChEBI" id="CHEBI:15378"/>
        <dbReference type="ChEBI" id="CHEBI:74966"/>
        <dbReference type="ChEBI" id="CHEBI:75529"/>
        <dbReference type="ChEBI" id="CHEBI:295975"/>
    </reaction>
    <physiologicalReaction direction="left-to-right" evidence="21">
        <dbReference type="Rhea" id="RHEA:41128"/>
    </physiologicalReaction>
</comment>
<evidence type="ECO:0000256" key="12">
    <source>
        <dbReference type="ARBA" id="ARBA00022963"/>
    </source>
</evidence>
<dbReference type="AlphaFoldDB" id="A0A4Y2HY95"/>
<reference evidence="33 34" key="1">
    <citation type="journal article" date="2019" name="Sci. Rep.">
        <title>Orb-weaving spider Araneus ventricosus genome elucidates the spidroin gene catalogue.</title>
        <authorList>
            <person name="Kono N."/>
            <person name="Nakamura H."/>
            <person name="Ohtoshi R."/>
            <person name="Moran D.A.P."/>
            <person name="Shinohara A."/>
            <person name="Yoshida Y."/>
            <person name="Fujiwara M."/>
            <person name="Mori M."/>
            <person name="Tomita M."/>
            <person name="Arakawa K."/>
        </authorList>
    </citation>
    <scope>NUCLEOTIDE SEQUENCE [LARGE SCALE GENOMIC DNA]</scope>
</reference>
<evidence type="ECO:0000256" key="23">
    <source>
        <dbReference type="ARBA" id="ARBA00047482"/>
    </source>
</evidence>
<comment type="caution">
    <text evidence="33">The sequence shown here is derived from an EMBL/GenBank/DDBJ whole genome shotgun (WGS) entry which is preliminary data.</text>
</comment>
<evidence type="ECO:0000256" key="26">
    <source>
        <dbReference type="ARBA" id="ARBA00047779"/>
    </source>
</evidence>
<evidence type="ECO:0000256" key="2">
    <source>
        <dbReference type="ARBA" id="ARBA00004609"/>
    </source>
</evidence>
<keyword evidence="10" id="KW-0378">Hydrolase</keyword>
<feature type="signal peptide" evidence="32">
    <location>
        <begin position="1"/>
        <end position="23"/>
    </location>
</feature>
<comment type="catalytic activity">
    <reaction evidence="31">
        <text>1-(5Z,8Z,11Z,14Z-eicosatetraenoyl)-sn-glycero-3-phosphocholine + H2O = 1-(5Z,8Z,11Z,14Z-eicosatetraenoyl)-sn-glycerol + phosphocholine + H(+)</text>
        <dbReference type="Rhea" id="RHEA:41003"/>
        <dbReference type="ChEBI" id="CHEBI:15377"/>
        <dbReference type="ChEBI" id="CHEBI:15378"/>
        <dbReference type="ChEBI" id="CHEBI:34071"/>
        <dbReference type="ChEBI" id="CHEBI:74344"/>
        <dbReference type="ChEBI" id="CHEBI:295975"/>
    </reaction>
    <physiologicalReaction direction="left-to-right" evidence="31">
        <dbReference type="Rhea" id="RHEA:41004"/>
    </physiologicalReaction>
</comment>
<evidence type="ECO:0000256" key="3">
    <source>
        <dbReference type="ARBA" id="ARBA00010594"/>
    </source>
</evidence>
<dbReference type="GO" id="GO:0016042">
    <property type="term" value="P:lipid catabolic process"/>
    <property type="evidence" value="ECO:0007669"/>
    <property type="project" value="UniProtKB-KW"/>
</dbReference>
<evidence type="ECO:0000256" key="1">
    <source>
        <dbReference type="ARBA" id="ARBA00001947"/>
    </source>
</evidence>
<name>A0A4Y2HY95_ARAVE</name>
<evidence type="ECO:0000256" key="15">
    <source>
        <dbReference type="ARBA" id="ARBA00023157"/>
    </source>
</evidence>
<evidence type="ECO:0000256" key="4">
    <source>
        <dbReference type="ARBA" id="ARBA00012318"/>
    </source>
</evidence>
<comment type="catalytic activity">
    <reaction evidence="23">
        <text>glycero-2-phosphocholine + H2O = phosphocholine + glycerol + H(+)</text>
        <dbReference type="Rhea" id="RHEA:61684"/>
        <dbReference type="ChEBI" id="CHEBI:15377"/>
        <dbReference type="ChEBI" id="CHEBI:15378"/>
        <dbReference type="ChEBI" id="CHEBI:17754"/>
        <dbReference type="ChEBI" id="CHEBI:144950"/>
        <dbReference type="ChEBI" id="CHEBI:295975"/>
    </reaction>
    <physiologicalReaction direction="left-to-right" evidence="23">
        <dbReference type="Rhea" id="RHEA:61685"/>
    </physiologicalReaction>
</comment>
<dbReference type="InterPro" id="IPR017850">
    <property type="entry name" value="Alkaline_phosphatase_core_sf"/>
</dbReference>
<evidence type="ECO:0000256" key="7">
    <source>
        <dbReference type="ARBA" id="ARBA00022622"/>
    </source>
</evidence>
<evidence type="ECO:0000256" key="31">
    <source>
        <dbReference type="ARBA" id="ARBA00049320"/>
    </source>
</evidence>
<evidence type="ECO:0000256" key="21">
    <source>
        <dbReference type="ARBA" id="ARBA00047290"/>
    </source>
</evidence>
<evidence type="ECO:0000256" key="24">
    <source>
        <dbReference type="ARBA" id="ARBA00047494"/>
    </source>
</evidence>
<comment type="catalytic activity">
    <reaction evidence="25">
        <text>a 1-acyl-sn-glycero-3-phosphocholine + H2O = a 1-acyl-sn-glycerol + phosphocholine + H(+)</text>
        <dbReference type="Rhea" id="RHEA:44720"/>
        <dbReference type="ChEBI" id="CHEBI:15377"/>
        <dbReference type="ChEBI" id="CHEBI:15378"/>
        <dbReference type="ChEBI" id="CHEBI:58168"/>
        <dbReference type="ChEBI" id="CHEBI:64683"/>
        <dbReference type="ChEBI" id="CHEBI:295975"/>
    </reaction>
    <physiologicalReaction direction="left-to-right" evidence="25">
        <dbReference type="Rhea" id="RHEA:44721"/>
    </physiologicalReaction>
</comment>
<dbReference type="GO" id="GO:0047390">
    <property type="term" value="F:glycerophosphocholine cholinephosphodiesterase activity"/>
    <property type="evidence" value="ECO:0007669"/>
    <property type="project" value="UniProtKB-EC"/>
</dbReference>
<keyword evidence="34" id="KW-1185">Reference proteome</keyword>
<evidence type="ECO:0000256" key="20">
    <source>
        <dbReference type="ARBA" id="ARBA00046203"/>
    </source>
</evidence>
<keyword evidence="11" id="KW-0862">Zinc</keyword>
<dbReference type="InterPro" id="IPR002591">
    <property type="entry name" value="Phosphodiest/P_Trfase"/>
</dbReference>
<dbReference type="GO" id="GO:0046872">
    <property type="term" value="F:metal ion binding"/>
    <property type="evidence" value="ECO:0007669"/>
    <property type="project" value="UniProtKB-KW"/>
</dbReference>
<comment type="catalytic activity">
    <reaction evidence="28">
        <text>sphing-4-enine-phosphocholine + H2O = sphing-4-enine + phosphocholine + H(+)</text>
        <dbReference type="Rhea" id="RHEA:41095"/>
        <dbReference type="ChEBI" id="CHEBI:15377"/>
        <dbReference type="ChEBI" id="CHEBI:15378"/>
        <dbReference type="ChEBI" id="CHEBI:57756"/>
        <dbReference type="ChEBI" id="CHEBI:58906"/>
        <dbReference type="ChEBI" id="CHEBI:295975"/>
    </reaction>
    <physiologicalReaction direction="left-to-right" evidence="28">
        <dbReference type="Rhea" id="RHEA:41096"/>
    </physiologicalReaction>
</comment>
<feature type="chain" id="PRO_5021451840" description="glycerophosphocholine cholinephosphodiesterase" evidence="32">
    <location>
        <begin position="24"/>
        <end position="98"/>
    </location>
</feature>
<comment type="catalytic activity">
    <reaction evidence="29">
        <text>sn-glycerol 3-phosphocholine + H2O = phosphocholine + glycerol + H(+)</text>
        <dbReference type="Rhea" id="RHEA:19545"/>
        <dbReference type="ChEBI" id="CHEBI:15377"/>
        <dbReference type="ChEBI" id="CHEBI:15378"/>
        <dbReference type="ChEBI" id="CHEBI:16870"/>
        <dbReference type="ChEBI" id="CHEBI:17754"/>
        <dbReference type="ChEBI" id="CHEBI:295975"/>
        <dbReference type="EC" id="3.1.4.38"/>
    </reaction>
    <physiologicalReaction direction="left-to-right" evidence="29">
        <dbReference type="Rhea" id="RHEA:19546"/>
    </physiologicalReaction>
</comment>
<keyword evidence="5" id="KW-1003">Cell membrane</keyword>
<accession>A0A4Y2HY95</accession>
<keyword evidence="7" id="KW-0336">GPI-anchor</keyword>
<keyword evidence="14" id="KW-0472">Membrane</keyword>
<evidence type="ECO:0000256" key="11">
    <source>
        <dbReference type="ARBA" id="ARBA00022833"/>
    </source>
</evidence>
<dbReference type="Proteomes" id="UP000499080">
    <property type="component" value="Unassembled WGS sequence"/>
</dbReference>
<evidence type="ECO:0000256" key="10">
    <source>
        <dbReference type="ARBA" id="ARBA00022801"/>
    </source>
</evidence>
<dbReference type="GO" id="GO:0005886">
    <property type="term" value="C:plasma membrane"/>
    <property type="evidence" value="ECO:0007669"/>
    <property type="project" value="UniProtKB-SubCell"/>
</dbReference>
<comment type="catalytic activity">
    <reaction evidence="27">
        <text>1-hexadecanoyl-sn-glycero-3-phosphocholine + H2O = 1-hexadecanoyl-sn-glycerol + phosphocholine + H(+)</text>
        <dbReference type="Rhea" id="RHEA:41119"/>
        <dbReference type="ChEBI" id="CHEBI:15377"/>
        <dbReference type="ChEBI" id="CHEBI:15378"/>
        <dbReference type="ChEBI" id="CHEBI:72998"/>
        <dbReference type="ChEBI" id="CHEBI:75542"/>
        <dbReference type="ChEBI" id="CHEBI:295975"/>
    </reaction>
    <physiologicalReaction direction="left-to-right" evidence="27">
        <dbReference type="Rhea" id="RHEA:41120"/>
    </physiologicalReaction>
</comment>
<dbReference type="EMBL" id="BGPR01002237">
    <property type="protein sequence ID" value="GBM70215.1"/>
    <property type="molecule type" value="Genomic_DNA"/>
</dbReference>
<evidence type="ECO:0000313" key="33">
    <source>
        <dbReference type="EMBL" id="GBM70215.1"/>
    </source>
</evidence>
<dbReference type="PANTHER" id="PTHR10151:SF66">
    <property type="entry name" value="GLYCEROPHOSPHOCHOLINE CHOLINEPHOSPHODIESTERASE ENPP6"/>
    <property type="match status" value="1"/>
</dbReference>
<evidence type="ECO:0000256" key="17">
    <source>
        <dbReference type="ARBA" id="ARBA00023288"/>
    </source>
</evidence>
<evidence type="ECO:0000256" key="29">
    <source>
        <dbReference type="ARBA" id="ARBA00048703"/>
    </source>
</evidence>
<dbReference type="Gene3D" id="3.40.720.10">
    <property type="entry name" value="Alkaline Phosphatase, subunit A"/>
    <property type="match status" value="1"/>
</dbReference>
<evidence type="ECO:0000256" key="22">
    <source>
        <dbReference type="ARBA" id="ARBA00047322"/>
    </source>
</evidence>
<keyword evidence="12" id="KW-0442">Lipid degradation</keyword>
<keyword evidence="8" id="KW-0479">Metal-binding</keyword>
<evidence type="ECO:0000256" key="14">
    <source>
        <dbReference type="ARBA" id="ARBA00023136"/>
    </source>
</evidence>
<protein>
    <recommendedName>
        <fullName evidence="4">glycerophosphocholine cholinephosphodiesterase</fullName>
        <ecNumber evidence="4">3.1.4.38</ecNumber>
    </recommendedName>
    <alternativeName>
        <fullName evidence="19">Choline-specific glycerophosphodiester phosphodiesterase</fullName>
    </alternativeName>
    <alternativeName>
        <fullName evidence="18">Ectonucleotide pyrophosphatase/phosphodiesterase family member 6</fullName>
    </alternativeName>
</protein>
<dbReference type="SUPFAM" id="SSF53649">
    <property type="entry name" value="Alkaline phosphatase-like"/>
    <property type="match status" value="1"/>
</dbReference>
<evidence type="ECO:0000256" key="19">
    <source>
        <dbReference type="ARBA" id="ARBA00032556"/>
    </source>
</evidence>
<comment type="subcellular location">
    <subcellularLocation>
        <location evidence="2">Cell membrane</location>
        <topology evidence="2">Lipid-anchor</topology>
        <topology evidence="2">GPI-anchor</topology>
    </subcellularLocation>
</comment>
<keyword evidence="13" id="KW-0443">Lipid metabolism</keyword>
<evidence type="ECO:0000256" key="27">
    <source>
        <dbReference type="ARBA" id="ARBA00048209"/>
    </source>
</evidence>
<comment type="catalytic activity">
    <reaction evidence="26">
        <text>1-tetradecanoyl-sn-glycero-3-phosphocholine + H2O = 1-tetradecanoyl-sn-glycerol + phosphocholine + H(+)</text>
        <dbReference type="Rhea" id="RHEA:40999"/>
        <dbReference type="ChEBI" id="CHEBI:15377"/>
        <dbReference type="ChEBI" id="CHEBI:15378"/>
        <dbReference type="ChEBI" id="CHEBI:64489"/>
        <dbReference type="ChEBI" id="CHEBI:75536"/>
        <dbReference type="ChEBI" id="CHEBI:295975"/>
    </reaction>
    <physiologicalReaction direction="left-to-right" evidence="26">
        <dbReference type="Rhea" id="RHEA:41000"/>
    </physiologicalReaction>
</comment>
<keyword evidence="9 32" id="KW-0732">Signal</keyword>
<evidence type="ECO:0000256" key="8">
    <source>
        <dbReference type="ARBA" id="ARBA00022723"/>
    </source>
</evidence>
<sequence>MRGLVQSSVILLLYSFGIVNVLAAPSKSTSPKHHKLIVVLIDGFRWNYLDDPQFKNLKGFPSIIKNGVKAEYLEPVYPSLTYPNMNSFATGLYPENHG</sequence>
<proteinExistence type="inferred from homology"/>
<evidence type="ECO:0000256" key="32">
    <source>
        <dbReference type="SAM" id="SignalP"/>
    </source>
</evidence>
<organism evidence="33 34">
    <name type="scientific">Araneus ventricosus</name>
    <name type="common">Orbweaver spider</name>
    <name type="synonym">Epeira ventricosa</name>
    <dbReference type="NCBI Taxonomy" id="182803"/>
    <lineage>
        <taxon>Eukaryota</taxon>
        <taxon>Metazoa</taxon>
        <taxon>Ecdysozoa</taxon>
        <taxon>Arthropoda</taxon>
        <taxon>Chelicerata</taxon>
        <taxon>Arachnida</taxon>
        <taxon>Araneae</taxon>
        <taxon>Araneomorphae</taxon>
        <taxon>Entelegynae</taxon>
        <taxon>Araneoidea</taxon>
        <taxon>Araneidae</taxon>
        <taxon>Araneus</taxon>
    </lineage>
</organism>
<evidence type="ECO:0000256" key="5">
    <source>
        <dbReference type="ARBA" id="ARBA00022475"/>
    </source>
</evidence>
<evidence type="ECO:0000256" key="9">
    <source>
        <dbReference type="ARBA" id="ARBA00022729"/>
    </source>
</evidence>
<evidence type="ECO:0000256" key="25">
    <source>
        <dbReference type="ARBA" id="ARBA00047600"/>
    </source>
</evidence>
<evidence type="ECO:0000256" key="18">
    <source>
        <dbReference type="ARBA" id="ARBA00031167"/>
    </source>
</evidence>
<evidence type="ECO:0000256" key="13">
    <source>
        <dbReference type="ARBA" id="ARBA00023098"/>
    </source>
</evidence>
<evidence type="ECO:0000313" key="34">
    <source>
        <dbReference type="Proteomes" id="UP000499080"/>
    </source>
</evidence>
<evidence type="ECO:0000256" key="30">
    <source>
        <dbReference type="ARBA" id="ARBA00049092"/>
    </source>
</evidence>